<evidence type="ECO:0000256" key="1">
    <source>
        <dbReference type="ARBA" id="ARBA00010617"/>
    </source>
</evidence>
<organism evidence="9 10">
    <name type="scientific">Spirosoma terrae</name>
    <dbReference type="NCBI Taxonomy" id="1968276"/>
    <lineage>
        <taxon>Bacteria</taxon>
        <taxon>Pseudomonadati</taxon>
        <taxon>Bacteroidota</taxon>
        <taxon>Cytophagia</taxon>
        <taxon>Cytophagales</taxon>
        <taxon>Cytophagaceae</taxon>
        <taxon>Spirosoma</taxon>
    </lineage>
</organism>
<dbReference type="PROSITE" id="PS00086">
    <property type="entry name" value="CYTOCHROME_P450"/>
    <property type="match status" value="1"/>
</dbReference>
<comment type="cofactor">
    <cofactor evidence="7">
        <name>heme</name>
        <dbReference type="ChEBI" id="CHEBI:30413"/>
    </cofactor>
</comment>
<dbReference type="PANTHER" id="PTHR24291">
    <property type="entry name" value="CYTOCHROME P450 FAMILY 4"/>
    <property type="match status" value="1"/>
</dbReference>
<dbReference type="GO" id="GO:0005506">
    <property type="term" value="F:iron ion binding"/>
    <property type="evidence" value="ECO:0007669"/>
    <property type="project" value="InterPro"/>
</dbReference>
<dbReference type="AlphaFoldDB" id="A0A6L9LAJ7"/>
<dbReference type="InterPro" id="IPR036396">
    <property type="entry name" value="Cyt_P450_sf"/>
</dbReference>
<dbReference type="GO" id="GO:0020037">
    <property type="term" value="F:heme binding"/>
    <property type="evidence" value="ECO:0007669"/>
    <property type="project" value="InterPro"/>
</dbReference>
<dbReference type="CDD" id="cd20620">
    <property type="entry name" value="CYP132-like"/>
    <property type="match status" value="1"/>
</dbReference>
<dbReference type="EMBL" id="JAAFZH010000011">
    <property type="protein sequence ID" value="NDU97470.1"/>
    <property type="molecule type" value="Genomic_DNA"/>
</dbReference>
<protein>
    <submittedName>
        <fullName evidence="9">Cytochrome P450</fullName>
    </submittedName>
</protein>
<proteinExistence type="inferred from homology"/>
<dbReference type="PANTHER" id="PTHR24291:SF50">
    <property type="entry name" value="BIFUNCTIONAL ALBAFLAVENONE MONOOXYGENASE_TERPENE SYNTHASE"/>
    <property type="match status" value="1"/>
</dbReference>
<keyword evidence="2 7" id="KW-0349">Heme</keyword>
<keyword evidence="6 8" id="KW-0503">Monooxygenase</keyword>
<name>A0A6L9LAJ7_9BACT</name>
<evidence type="ECO:0000256" key="4">
    <source>
        <dbReference type="ARBA" id="ARBA00023002"/>
    </source>
</evidence>
<accession>A0A6L9LAJ7</accession>
<evidence type="ECO:0000256" key="7">
    <source>
        <dbReference type="PIRSR" id="PIRSR602401-1"/>
    </source>
</evidence>
<dbReference type="PRINTS" id="PR00385">
    <property type="entry name" value="P450"/>
</dbReference>
<dbReference type="InterPro" id="IPR017972">
    <property type="entry name" value="Cyt_P450_CS"/>
</dbReference>
<dbReference type="Proteomes" id="UP000474175">
    <property type="component" value="Unassembled WGS sequence"/>
</dbReference>
<dbReference type="InterPro" id="IPR001128">
    <property type="entry name" value="Cyt_P450"/>
</dbReference>
<evidence type="ECO:0000256" key="3">
    <source>
        <dbReference type="ARBA" id="ARBA00022723"/>
    </source>
</evidence>
<evidence type="ECO:0000313" key="10">
    <source>
        <dbReference type="Proteomes" id="UP000474175"/>
    </source>
</evidence>
<evidence type="ECO:0000313" key="9">
    <source>
        <dbReference type="EMBL" id="NDU97470.1"/>
    </source>
</evidence>
<keyword evidence="5 7" id="KW-0408">Iron</keyword>
<dbReference type="InterPro" id="IPR002401">
    <property type="entry name" value="Cyt_P450_E_grp-I"/>
</dbReference>
<dbReference type="Pfam" id="PF00067">
    <property type="entry name" value="p450"/>
    <property type="match status" value="1"/>
</dbReference>
<sequence>MSTTSSSKRPIPVHPGLPLVGNTLEYLRDPLAFMRRLLRTYGHERMVRIAIGGRKTTLMLKPEEAKQVIQENNRNYGRGKSFAILREFLGNGLLTSEGDFWRRQRRLAQPAFHRQKLAILADIMIEEALAWSNRLSQLDQAKPVNMSAAAVDVTLRIVTRTLFGSHLGSELDNLSHALAHLNHVANNAVINPIRFPKWVPTPDNRAFTRAMAKVDDLIYGIIRLRRQTGESRDDLLDMLLRATDEETGESMSDNQLRDEMVTLFTAGHETTATSMAWTLHLLVQHPDVMGRAKEEIKSVLGHREFPSATDLRAMPYISQIINESLRLYPPAWVMSRLSLGPDRFDDHEIEANSGVLISPYVLHHDPENWPDPEQFDPERFNPATTSERHPYSFLPFGGGPRLCIGNQFALLEMHAMLIVLLHRFTLVQVPNLRITTQPLITLRPKNAIRIYLQKDN</sequence>
<dbReference type="RefSeq" id="WP_163952937.1">
    <property type="nucleotide sequence ID" value="NZ_JAAFZH010000011.1"/>
</dbReference>
<dbReference type="GO" id="GO:0016705">
    <property type="term" value="F:oxidoreductase activity, acting on paired donors, with incorporation or reduction of molecular oxygen"/>
    <property type="evidence" value="ECO:0007669"/>
    <property type="project" value="InterPro"/>
</dbReference>
<evidence type="ECO:0000256" key="5">
    <source>
        <dbReference type="ARBA" id="ARBA00023004"/>
    </source>
</evidence>
<dbReference type="SUPFAM" id="SSF48264">
    <property type="entry name" value="Cytochrome P450"/>
    <property type="match status" value="1"/>
</dbReference>
<dbReference type="Gene3D" id="1.10.630.10">
    <property type="entry name" value="Cytochrome P450"/>
    <property type="match status" value="1"/>
</dbReference>
<dbReference type="InterPro" id="IPR050196">
    <property type="entry name" value="Cytochrome_P450_Monoox"/>
</dbReference>
<comment type="similarity">
    <text evidence="1 8">Belongs to the cytochrome P450 family.</text>
</comment>
<reference evidence="9 10" key="1">
    <citation type="submission" date="2020-02" db="EMBL/GenBank/DDBJ databases">
        <title>Draft genome sequence of two Spirosoma agri KCTC 52727 and Spirosoma terrae KCTC 52035.</title>
        <authorList>
            <person name="Rojas J."/>
            <person name="Ambika Manirajan B."/>
            <person name="Suarez C."/>
            <person name="Ratering S."/>
            <person name="Schnell S."/>
        </authorList>
    </citation>
    <scope>NUCLEOTIDE SEQUENCE [LARGE SCALE GENOMIC DNA]</scope>
    <source>
        <strain evidence="9 10">KCTC 52035</strain>
    </source>
</reference>
<keyword evidence="4 8" id="KW-0560">Oxidoreductase</keyword>
<keyword evidence="3 7" id="KW-0479">Metal-binding</keyword>
<dbReference type="GO" id="GO:0004497">
    <property type="term" value="F:monooxygenase activity"/>
    <property type="evidence" value="ECO:0007669"/>
    <property type="project" value="UniProtKB-KW"/>
</dbReference>
<evidence type="ECO:0000256" key="2">
    <source>
        <dbReference type="ARBA" id="ARBA00022617"/>
    </source>
</evidence>
<evidence type="ECO:0000256" key="8">
    <source>
        <dbReference type="RuleBase" id="RU000461"/>
    </source>
</evidence>
<keyword evidence="10" id="KW-1185">Reference proteome</keyword>
<evidence type="ECO:0000256" key="6">
    <source>
        <dbReference type="ARBA" id="ARBA00023033"/>
    </source>
</evidence>
<gene>
    <name evidence="9" type="ORF">GK108_21485</name>
</gene>
<dbReference type="PRINTS" id="PR00463">
    <property type="entry name" value="EP450I"/>
</dbReference>
<comment type="caution">
    <text evidence="9">The sequence shown here is derived from an EMBL/GenBank/DDBJ whole genome shotgun (WGS) entry which is preliminary data.</text>
</comment>
<feature type="binding site" description="axial binding residue" evidence="7">
    <location>
        <position position="403"/>
    </location>
    <ligand>
        <name>heme</name>
        <dbReference type="ChEBI" id="CHEBI:30413"/>
    </ligand>
    <ligandPart>
        <name>Fe</name>
        <dbReference type="ChEBI" id="CHEBI:18248"/>
    </ligandPart>
</feature>